<dbReference type="Gene3D" id="6.20.120.50">
    <property type="match status" value="1"/>
</dbReference>
<accession>A0A0G4F7P2</accession>
<protein>
    <submittedName>
        <fullName evidence="2">Uncharacterized protein</fullName>
    </submittedName>
</protein>
<reference evidence="2" key="1">
    <citation type="submission" date="2014-11" db="EMBL/GenBank/DDBJ databases">
        <authorList>
            <person name="Otto D Thomas"/>
            <person name="Naeem Raeece"/>
        </authorList>
    </citation>
    <scope>NUCLEOTIDE SEQUENCE</scope>
</reference>
<feature type="compositionally biased region" description="Polar residues" evidence="1">
    <location>
        <begin position="120"/>
        <end position="130"/>
    </location>
</feature>
<evidence type="ECO:0000313" key="2">
    <source>
        <dbReference type="EMBL" id="CEM08138.1"/>
    </source>
</evidence>
<dbReference type="EMBL" id="CDMZ01000164">
    <property type="protein sequence ID" value="CEM08138.1"/>
    <property type="molecule type" value="Genomic_DNA"/>
</dbReference>
<gene>
    <name evidence="2" type="ORF">Cvel_15494</name>
</gene>
<proteinExistence type="predicted"/>
<evidence type="ECO:0000256" key="1">
    <source>
        <dbReference type="SAM" id="MobiDB-lite"/>
    </source>
</evidence>
<sequence length="195" mass="20197">MSFEAGPPPMLARLVVGGVATDGQVTLVTEDYQKFEMPSGLLPDGVTVGNVLEMAVLHSQQRECERDAEVQRLQEDIVRMFPALHIPPSGHLPSSRGPSPVPSHVGGLTHRDDPPGTSGAFGSTYSTQHLMQHLNRGGEREAAREGGGAGGSRLPPSAGGSSRRPRPSPSGSRTLSVAAAAVPRFPVLGGPGGGD</sequence>
<organism evidence="2">
    <name type="scientific">Chromera velia CCMP2878</name>
    <dbReference type="NCBI Taxonomy" id="1169474"/>
    <lineage>
        <taxon>Eukaryota</taxon>
        <taxon>Sar</taxon>
        <taxon>Alveolata</taxon>
        <taxon>Colpodellida</taxon>
        <taxon>Chromeraceae</taxon>
        <taxon>Chromera</taxon>
    </lineage>
</organism>
<dbReference type="VEuPathDB" id="CryptoDB:Cvel_15494"/>
<feature type="region of interest" description="Disordered" evidence="1">
    <location>
        <begin position="85"/>
        <end position="195"/>
    </location>
</feature>
<feature type="compositionally biased region" description="Low complexity" evidence="1">
    <location>
        <begin position="152"/>
        <end position="162"/>
    </location>
</feature>
<name>A0A0G4F7P2_9ALVE</name>
<dbReference type="AlphaFoldDB" id="A0A0G4F7P2"/>